<comment type="caution">
    <text evidence="4">The sequence shown here is derived from an EMBL/GenBank/DDBJ whole genome shotgun (WGS) entry which is preliminary data.</text>
</comment>
<dbReference type="EMBL" id="JBIAWJ010000014">
    <property type="protein sequence ID" value="MFF4524756.1"/>
    <property type="molecule type" value="Genomic_DNA"/>
</dbReference>
<gene>
    <name evidence="4" type="ORF">ACFY1D_25505</name>
</gene>
<dbReference type="Pfam" id="PF21922">
    <property type="entry name" value="PBP_dimer_2"/>
    <property type="match status" value="1"/>
</dbReference>
<evidence type="ECO:0000259" key="2">
    <source>
        <dbReference type="Pfam" id="PF00905"/>
    </source>
</evidence>
<dbReference type="PANTHER" id="PTHR30627">
    <property type="entry name" value="PEPTIDOGLYCAN D,D-TRANSPEPTIDASE"/>
    <property type="match status" value="1"/>
</dbReference>
<dbReference type="RefSeq" id="WP_387889723.1">
    <property type="nucleotide sequence ID" value="NZ_JBIAWJ010000014.1"/>
</dbReference>
<feature type="domain" description="Penicillin binding protein A dimerisation" evidence="3">
    <location>
        <begin position="53"/>
        <end position="127"/>
    </location>
</feature>
<protein>
    <submittedName>
        <fullName evidence="4">Peptidoglycan D,D-transpeptidase FtsI family protein</fullName>
    </submittedName>
</protein>
<dbReference type="InterPro" id="IPR050515">
    <property type="entry name" value="Beta-lactam/transpept"/>
</dbReference>
<evidence type="ECO:0000256" key="1">
    <source>
        <dbReference type="SAM" id="MobiDB-lite"/>
    </source>
</evidence>
<proteinExistence type="predicted"/>
<evidence type="ECO:0000313" key="4">
    <source>
        <dbReference type="EMBL" id="MFF4524756.1"/>
    </source>
</evidence>
<name>A0ABW6UMY5_9ACTN</name>
<feature type="region of interest" description="Disordered" evidence="1">
    <location>
        <begin position="409"/>
        <end position="428"/>
    </location>
</feature>
<dbReference type="InterPro" id="IPR012338">
    <property type="entry name" value="Beta-lactam/transpept-like"/>
</dbReference>
<feature type="domain" description="Penicillin-binding protein transpeptidase" evidence="2">
    <location>
        <begin position="154"/>
        <end position="479"/>
    </location>
</feature>
<dbReference type="Gene3D" id="3.90.1310.10">
    <property type="entry name" value="Penicillin-binding protein 2a (Domain 2)"/>
    <property type="match status" value="1"/>
</dbReference>
<accession>A0ABW6UMY5</accession>
<dbReference type="InterPro" id="IPR054120">
    <property type="entry name" value="PBPA_dimer"/>
</dbReference>
<reference evidence="4 5" key="1">
    <citation type="submission" date="2024-10" db="EMBL/GenBank/DDBJ databases">
        <title>The Natural Products Discovery Center: Release of the First 8490 Sequenced Strains for Exploring Actinobacteria Biosynthetic Diversity.</title>
        <authorList>
            <person name="Kalkreuter E."/>
            <person name="Kautsar S.A."/>
            <person name="Yang D."/>
            <person name="Bader C.D."/>
            <person name="Teijaro C.N."/>
            <person name="Fluegel L."/>
            <person name="Davis C.M."/>
            <person name="Simpson J.R."/>
            <person name="Lauterbach L."/>
            <person name="Steele A.D."/>
            <person name="Gui C."/>
            <person name="Meng S."/>
            <person name="Li G."/>
            <person name="Viehrig K."/>
            <person name="Ye F."/>
            <person name="Su P."/>
            <person name="Kiefer A.F."/>
            <person name="Nichols A."/>
            <person name="Cepeda A.J."/>
            <person name="Yan W."/>
            <person name="Fan B."/>
            <person name="Jiang Y."/>
            <person name="Adhikari A."/>
            <person name="Zheng C.-J."/>
            <person name="Schuster L."/>
            <person name="Cowan T.M."/>
            <person name="Smanski M.J."/>
            <person name="Chevrette M.G."/>
            <person name="De Carvalho L.P.S."/>
            <person name="Shen B."/>
        </authorList>
    </citation>
    <scope>NUCLEOTIDE SEQUENCE [LARGE SCALE GENOMIC DNA]</scope>
    <source>
        <strain evidence="4 5">NPDC001390</strain>
    </source>
</reference>
<dbReference type="Gene3D" id="3.40.710.10">
    <property type="entry name" value="DD-peptidase/beta-lactamase superfamily"/>
    <property type="match status" value="1"/>
</dbReference>
<dbReference type="PANTHER" id="PTHR30627:SF24">
    <property type="entry name" value="PENICILLIN-BINDING PROTEIN 4B"/>
    <property type="match status" value="1"/>
</dbReference>
<organism evidence="4 5">
    <name type="scientific">Streptomyces bluensis</name>
    <dbReference type="NCBI Taxonomy" id="33897"/>
    <lineage>
        <taxon>Bacteria</taxon>
        <taxon>Bacillati</taxon>
        <taxon>Actinomycetota</taxon>
        <taxon>Actinomycetes</taxon>
        <taxon>Kitasatosporales</taxon>
        <taxon>Streptomycetaceae</taxon>
        <taxon>Streptomyces</taxon>
    </lineage>
</organism>
<keyword evidence="5" id="KW-1185">Reference proteome</keyword>
<dbReference type="SUPFAM" id="SSF56601">
    <property type="entry name" value="beta-lactamase/transpeptidase-like"/>
    <property type="match status" value="1"/>
</dbReference>
<evidence type="ECO:0000259" key="3">
    <source>
        <dbReference type="Pfam" id="PF21922"/>
    </source>
</evidence>
<feature type="compositionally biased region" description="Polar residues" evidence="1">
    <location>
        <begin position="419"/>
        <end position="428"/>
    </location>
</feature>
<dbReference type="Pfam" id="PF00905">
    <property type="entry name" value="Transpeptidase"/>
    <property type="match status" value="1"/>
</dbReference>
<dbReference type="Proteomes" id="UP001602058">
    <property type="component" value="Unassembled WGS sequence"/>
</dbReference>
<dbReference type="InterPro" id="IPR001460">
    <property type="entry name" value="PCN-bd_Tpept"/>
</dbReference>
<sequence>MNKTIRRTAVFTLLLVLSLLVRATWVQFYEGRALADSKNNRRNVMAQYARPLGDIIVAGDAITGSKRTSGSDLAYQRTYKDGALYAAVTGYSSQVYGATQLEGVYRDLLDGTDTRLKNPLDVLTNERAAPGDVITTIDPDVQRAAYEALGGKKGAAVALDPATGKILGVVSTPSYDPGTISGTADGDAWRKLTKDGDKPLVNRALRQPLPPGSTFKLVVAAAALEDGLYASVDTRTDSPDPYTLPLTHRELTNENPNAPCENASIRVALQYSCNNVFAKMAVDLGQDKVRAMAERFGFNDTAQDVPVRAYESVYPSGMDKAQTALSGIGQFDVTATPLQMAMVSAAIANGGKLVSPHMVSRTSDAEGKMIEDYDSRAGTKEIVSSSTAGQLQSAMRTVVQKGTGGNARISGATVGGKTGTAQHGENNSRTPYAWFTSYAKSDTNGKEVAVAVIVEQSDAARSEVSGNGLAAPVAKAMMQAALRS</sequence>
<evidence type="ECO:0000313" key="5">
    <source>
        <dbReference type="Proteomes" id="UP001602058"/>
    </source>
</evidence>